<protein>
    <submittedName>
        <fullName evidence="1">Uncharacterized protein</fullName>
    </submittedName>
</protein>
<sequence>MMEIGRIRNSKANKGRRLGFQEKREKSIITEEKVKKIVEIKATFLSNNSLTTM</sequence>
<evidence type="ECO:0000313" key="2">
    <source>
        <dbReference type="Proteomes" id="UP000034045"/>
    </source>
</evidence>
<comment type="caution">
    <text evidence="1">The sequence shown here is derived from an EMBL/GenBank/DDBJ whole genome shotgun (WGS) entry which is preliminary data.</text>
</comment>
<dbReference type="AlphaFoldDB" id="A0A0G0D8F7"/>
<reference evidence="1 2" key="1">
    <citation type="journal article" date="2015" name="Nature">
        <title>rRNA introns, odd ribosomes, and small enigmatic genomes across a large radiation of phyla.</title>
        <authorList>
            <person name="Brown C.T."/>
            <person name="Hug L.A."/>
            <person name="Thomas B.C."/>
            <person name="Sharon I."/>
            <person name="Castelle C.J."/>
            <person name="Singh A."/>
            <person name="Wilkins M.J."/>
            <person name="Williams K.H."/>
            <person name="Banfield J.F."/>
        </authorList>
    </citation>
    <scope>NUCLEOTIDE SEQUENCE [LARGE SCALE GENOMIC DNA]</scope>
</reference>
<proteinExistence type="predicted"/>
<gene>
    <name evidence="1" type="ORF">UR42_C0012G0006</name>
</gene>
<dbReference type="EMBL" id="LBPD01000012">
    <property type="protein sequence ID" value="KKP51647.1"/>
    <property type="molecule type" value="Genomic_DNA"/>
</dbReference>
<accession>A0A0G0D8F7</accession>
<name>A0A0G0D8F7_9BACT</name>
<evidence type="ECO:0000313" key="1">
    <source>
        <dbReference type="EMBL" id="KKP51647.1"/>
    </source>
</evidence>
<dbReference type="Proteomes" id="UP000034045">
    <property type="component" value="Unassembled WGS sequence"/>
</dbReference>
<organism evidence="1 2">
    <name type="scientific">Candidatus Roizmanbacteria bacterium GW2011_GWA2_33_33</name>
    <dbReference type="NCBI Taxonomy" id="1618476"/>
    <lineage>
        <taxon>Bacteria</taxon>
        <taxon>Candidatus Roizmaniibacteriota</taxon>
    </lineage>
</organism>